<dbReference type="Proteomes" id="UP000199496">
    <property type="component" value="Unassembled WGS sequence"/>
</dbReference>
<keyword evidence="2 5" id="KW-0963">Cytoplasm</keyword>
<dbReference type="EMBL" id="FOFO01000029">
    <property type="protein sequence ID" value="SEQ40335.1"/>
    <property type="molecule type" value="Genomic_DNA"/>
</dbReference>
<evidence type="ECO:0000259" key="6">
    <source>
        <dbReference type="PROSITE" id="PS51186"/>
    </source>
</evidence>
<comment type="caution">
    <text evidence="5">Lacks conserved residue(s) required for the propagation of feature annotation.</text>
</comment>
<dbReference type="GO" id="GO:0005737">
    <property type="term" value="C:cytoplasm"/>
    <property type="evidence" value="ECO:0007669"/>
    <property type="project" value="UniProtKB-SubCell"/>
</dbReference>
<organism evidence="7 8">
    <name type="scientific">Ectothiorhodospira magna</name>
    <dbReference type="NCBI Taxonomy" id="867345"/>
    <lineage>
        <taxon>Bacteria</taxon>
        <taxon>Pseudomonadati</taxon>
        <taxon>Pseudomonadota</taxon>
        <taxon>Gammaproteobacteria</taxon>
        <taxon>Chromatiales</taxon>
        <taxon>Ectothiorhodospiraceae</taxon>
        <taxon>Ectothiorhodospira</taxon>
    </lineage>
</organism>
<gene>
    <name evidence="5" type="primary">rimI</name>
    <name evidence="7" type="ORF">SAMN05421693_1292</name>
</gene>
<feature type="active site" description="Proton donor" evidence="5">
    <location>
        <position position="126"/>
    </location>
</feature>
<dbReference type="InterPro" id="IPR050680">
    <property type="entry name" value="YpeA/RimI_acetyltransf"/>
</dbReference>
<feature type="active site" description="Proton acceptor" evidence="5">
    <location>
        <position position="114"/>
    </location>
</feature>
<name>A0A1H9FR02_9GAMM</name>
<dbReference type="Gene3D" id="3.40.630.30">
    <property type="match status" value="1"/>
</dbReference>
<feature type="domain" description="N-acetyltransferase" evidence="6">
    <location>
        <begin position="11"/>
        <end position="157"/>
    </location>
</feature>
<dbReference type="PANTHER" id="PTHR43420:SF51">
    <property type="entry name" value="PEPTIDYL-LYSINE N-ACETYLTRANSFERASE YIAC"/>
    <property type="match status" value="1"/>
</dbReference>
<comment type="subcellular location">
    <subcellularLocation>
        <location evidence="5">Cytoplasm</location>
    </subcellularLocation>
</comment>
<evidence type="ECO:0000256" key="3">
    <source>
        <dbReference type="ARBA" id="ARBA00022679"/>
    </source>
</evidence>
<dbReference type="Pfam" id="PF00583">
    <property type="entry name" value="Acetyltransf_1"/>
    <property type="match status" value="1"/>
</dbReference>
<keyword evidence="8" id="KW-1185">Reference proteome</keyword>
<accession>A0A1H9FR02</accession>
<dbReference type="HAMAP" id="MF_02210">
    <property type="entry name" value="RimI"/>
    <property type="match status" value="1"/>
</dbReference>
<dbReference type="SUPFAM" id="SSF55729">
    <property type="entry name" value="Acyl-CoA N-acyltransferases (Nat)"/>
    <property type="match status" value="1"/>
</dbReference>
<dbReference type="InterPro" id="IPR006464">
    <property type="entry name" value="AcTrfase_RimI/Ard1"/>
</dbReference>
<comment type="catalytic activity">
    <reaction evidence="5">
        <text>N-terminal L-alanyl-[ribosomal protein bS18] + acetyl-CoA = N-terminal N(alpha)-acetyl-L-alanyl-[ribosomal protein bS18] + CoA + H(+)</text>
        <dbReference type="Rhea" id="RHEA:43756"/>
        <dbReference type="Rhea" id="RHEA-COMP:10676"/>
        <dbReference type="Rhea" id="RHEA-COMP:10677"/>
        <dbReference type="ChEBI" id="CHEBI:15378"/>
        <dbReference type="ChEBI" id="CHEBI:57287"/>
        <dbReference type="ChEBI" id="CHEBI:57288"/>
        <dbReference type="ChEBI" id="CHEBI:64718"/>
        <dbReference type="ChEBI" id="CHEBI:83683"/>
        <dbReference type="EC" id="2.3.1.266"/>
    </reaction>
</comment>
<dbReference type="InterPro" id="IPR000182">
    <property type="entry name" value="GNAT_dom"/>
</dbReference>
<sequence>MSTVTTTMTSLQLRPMRVQDLDTVMDIEPRAYEFYWSEGIFRDCLRVGHACWVLTTAHLDELMGYGVMSVAVGECHLLNLTIRPERQGQGLGRHLLQALLEIAKARNAQIAFLEVRPSNEAAIALYRSLDFNEVGVRKRYYPAREGREDALLMARTL</sequence>
<dbReference type="CDD" id="cd04301">
    <property type="entry name" value="NAT_SF"/>
    <property type="match status" value="1"/>
</dbReference>
<feature type="binding site" evidence="5">
    <location>
        <position position="119"/>
    </location>
    <ligand>
        <name>acetyl-CoA</name>
        <dbReference type="ChEBI" id="CHEBI:57288"/>
    </ligand>
</feature>
<dbReference type="EC" id="2.3.1.266" evidence="5"/>
<dbReference type="NCBIfam" id="TIGR01575">
    <property type="entry name" value="rimI"/>
    <property type="match status" value="1"/>
</dbReference>
<dbReference type="InterPro" id="IPR043690">
    <property type="entry name" value="RimI"/>
</dbReference>
<dbReference type="GO" id="GO:0008999">
    <property type="term" value="F:protein-N-terminal-alanine acetyltransferase activity"/>
    <property type="evidence" value="ECO:0007669"/>
    <property type="project" value="UniProtKB-UniRule"/>
</dbReference>
<evidence type="ECO:0000313" key="7">
    <source>
        <dbReference type="EMBL" id="SEQ40335.1"/>
    </source>
</evidence>
<dbReference type="OrthoDB" id="9796919at2"/>
<dbReference type="AlphaFoldDB" id="A0A1H9FR02"/>
<keyword evidence="4 5" id="KW-0012">Acyltransferase</keyword>
<keyword evidence="3 5" id="KW-0808">Transferase</keyword>
<comment type="similarity">
    <text evidence="1 5">Belongs to the acetyltransferase family. RimI subfamily.</text>
</comment>
<evidence type="ECO:0000313" key="8">
    <source>
        <dbReference type="Proteomes" id="UP000199496"/>
    </source>
</evidence>
<proteinExistence type="inferred from homology"/>
<evidence type="ECO:0000256" key="4">
    <source>
        <dbReference type="ARBA" id="ARBA00023315"/>
    </source>
</evidence>
<dbReference type="InterPro" id="IPR016181">
    <property type="entry name" value="Acyl_CoA_acyltransferase"/>
</dbReference>
<evidence type="ECO:0000256" key="5">
    <source>
        <dbReference type="HAMAP-Rule" id="MF_02210"/>
    </source>
</evidence>
<evidence type="ECO:0000256" key="2">
    <source>
        <dbReference type="ARBA" id="ARBA00022490"/>
    </source>
</evidence>
<dbReference type="STRING" id="867345.SAMN05421693_1292"/>
<reference evidence="7 8" key="1">
    <citation type="submission" date="2016-10" db="EMBL/GenBank/DDBJ databases">
        <authorList>
            <person name="de Groot N.N."/>
        </authorList>
    </citation>
    <scope>NUCLEOTIDE SEQUENCE [LARGE SCALE GENOMIC DNA]</scope>
    <source>
        <strain evidence="7 8">B7-7</strain>
    </source>
</reference>
<comment type="function">
    <text evidence="5">Acetylates the N-terminal alanine of ribosomal protein bS18.</text>
</comment>
<evidence type="ECO:0000256" key="1">
    <source>
        <dbReference type="ARBA" id="ARBA00005395"/>
    </source>
</evidence>
<dbReference type="RefSeq" id="WP_090208868.1">
    <property type="nucleotide sequence ID" value="NZ_FOFO01000029.1"/>
</dbReference>
<dbReference type="PROSITE" id="PS51186">
    <property type="entry name" value="GNAT"/>
    <property type="match status" value="1"/>
</dbReference>
<protein>
    <recommendedName>
        <fullName evidence="5">[Ribosomal protein bS18]-alanine N-acetyltransferase</fullName>
        <ecNumber evidence="5">2.3.1.266</ecNumber>
    </recommendedName>
</protein>
<dbReference type="PANTHER" id="PTHR43420">
    <property type="entry name" value="ACETYLTRANSFERASE"/>
    <property type="match status" value="1"/>
</dbReference>